<comment type="caution">
    <text evidence="1">The sequence shown here is derived from an EMBL/GenBank/DDBJ whole genome shotgun (WGS) entry which is preliminary data.</text>
</comment>
<name>A0ABW3SVU6_9CAUL</name>
<dbReference type="SUPFAM" id="SSF51735">
    <property type="entry name" value="NAD(P)-binding Rossmann-fold domains"/>
    <property type="match status" value="1"/>
</dbReference>
<gene>
    <name evidence="1" type="ORF">ACFQ27_00430</name>
</gene>
<dbReference type="EMBL" id="JBHTLQ010000001">
    <property type="protein sequence ID" value="MFD1189029.1"/>
    <property type="molecule type" value="Genomic_DNA"/>
</dbReference>
<keyword evidence="2" id="KW-1185">Reference proteome</keyword>
<accession>A0ABW3SVU6</accession>
<dbReference type="Pfam" id="PF13561">
    <property type="entry name" value="adh_short_C2"/>
    <property type="match status" value="1"/>
</dbReference>
<dbReference type="Gene3D" id="3.40.50.720">
    <property type="entry name" value="NAD(P)-binding Rossmann-like Domain"/>
    <property type="match status" value="1"/>
</dbReference>
<dbReference type="RefSeq" id="WP_377351969.1">
    <property type="nucleotide sequence ID" value="NZ_JBHTLQ010000001.1"/>
</dbReference>
<reference evidence="2" key="1">
    <citation type="journal article" date="2019" name="Int. J. Syst. Evol. Microbiol.">
        <title>The Global Catalogue of Microorganisms (GCM) 10K type strain sequencing project: providing services to taxonomists for standard genome sequencing and annotation.</title>
        <authorList>
            <consortium name="The Broad Institute Genomics Platform"/>
            <consortium name="The Broad Institute Genome Sequencing Center for Infectious Disease"/>
            <person name="Wu L."/>
            <person name="Ma J."/>
        </authorList>
    </citation>
    <scope>NUCLEOTIDE SEQUENCE [LARGE SCALE GENOMIC DNA]</scope>
    <source>
        <strain evidence="2">CCUG 55074</strain>
    </source>
</reference>
<evidence type="ECO:0000313" key="1">
    <source>
        <dbReference type="EMBL" id="MFD1189029.1"/>
    </source>
</evidence>
<sequence>MDSFPKPLESVVLGAAGGIGAAIADRLEALGPVWRLSRADGLDLTNEASIQAAAETVGEPRLVVIATGHLHGHGVEPEKRLADLSPERLAYSFAVNTIGPALVLKHFGPRMPRSGKSVIAVLSARVGSISDNRLGGWYGYRAAKAALNQVVRTASIELAVRRPELACVALHPGTVDTGLSAPFQKGVAPERLFTPAVAAEHLLRVIDGLTGADTGRFLAWDGQEISF</sequence>
<organism evidence="1 2">
    <name type="scientific">Phenylobacterium conjunctum</name>
    <dbReference type="NCBI Taxonomy" id="1298959"/>
    <lineage>
        <taxon>Bacteria</taxon>
        <taxon>Pseudomonadati</taxon>
        <taxon>Pseudomonadota</taxon>
        <taxon>Alphaproteobacteria</taxon>
        <taxon>Caulobacterales</taxon>
        <taxon>Caulobacteraceae</taxon>
        <taxon>Phenylobacterium</taxon>
    </lineage>
</organism>
<dbReference type="PANTHER" id="PTHR43544:SF12">
    <property type="entry name" value="NAD(P)-BINDING ROSSMANN-FOLD SUPERFAMILY PROTEIN"/>
    <property type="match status" value="1"/>
</dbReference>
<dbReference type="PANTHER" id="PTHR43544">
    <property type="entry name" value="SHORT-CHAIN DEHYDROGENASE/REDUCTASE"/>
    <property type="match status" value="1"/>
</dbReference>
<dbReference type="InterPro" id="IPR036291">
    <property type="entry name" value="NAD(P)-bd_dom_sf"/>
</dbReference>
<dbReference type="Proteomes" id="UP001597216">
    <property type="component" value="Unassembled WGS sequence"/>
</dbReference>
<dbReference type="PRINTS" id="PR00081">
    <property type="entry name" value="GDHRDH"/>
</dbReference>
<dbReference type="InterPro" id="IPR051468">
    <property type="entry name" value="Fungal_SecMetab_SDRs"/>
</dbReference>
<dbReference type="InterPro" id="IPR002347">
    <property type="entry name" value="SDR_fam"/>
</dbReference>
<protein>
    <submittedName>
        <fullName evidence="1">SDR family NAD(P)-dependent oxidoreductase</fullName>
    </submittedName>
</protein>
<proteinExistence type="predicted"/>
<evidence type="ECO:0000313" key="2">
    <source>
        <dbReference type="Proteomes" id="UP001597216"/>
    </source>
</evidence>